<dbReference type="STRING" id="1742973.COMA2_40019"/>
<accession>A0A0S4LJL0</accession>
<dbReference type="SUPFAM" id="SSF143120">
    <property type="entry name" value="YefM-like"/>
    <property type="match status" value="1"/>
</dbReference>
<evidence type="ECO:0000313" key="2">
    <source>
        <dbReference type="EMBL" id="CUS37777.1"/>
    </source>
</evidence>
<dbReference type="PANTHER" id="PTHR35377">
    <property type="entry name" value="ANTITOXIN VAPB49-RELATED-RELATED"/>
    <property type="match status" value="1"/>
</dbReference>
<comment type="similarity">
    <text evidence="1">Belongs to the phD/YefM antitoxin family.</text>
</comment>
<dbReference type="Proteomes" id="UP000198736">
    <property type="component" value="Unassembled WGS sequence"/>
</dbReference>
<evidence type="ECO:0000256" key="1">
    <source>
        <dbReference type="ARBA" id="ARBA00009981"/>
    </source>
</evidence>
<gene>
    <name evidence="2" type="ORF">COMA2_40019</name>
</gene>
<sequence length="83" mass="8898">MKVATKSVNVHEAKTHFSKLLAAVAKGQRITICKDGMPVAELGPLEAKLPRRRSGLLKGRVTISDDFDAPLPPDMMAAFEAGP</sequence>
<dbReference type="AlphaFoldDB" id="A0A0S4LJL0"/>
<dbReference type="EMBL" id="CZPZ01000031">
    <property type="protein sequence ID" value="CUS37777.1"/>
    <property type="molecule type" value="Genomic_DNA"/>
</dbReference>
<dbReference type="Gene3D" id="3.40.1620.10">
    <property type="entry name" value="YefM-like domain"/>
    <property type="match status" value="1"/>
</dbReference>
<evidence type="ECO:0000313" key="3">
    <source>
        <dbReference type="Proteomes" id="UP000198736"/>
    </source>
</evidence>
<protein>
    <submittedName>
        <fullName evidence="2">Prevent-host-death family protein</fullName>
    </submittedName>
</protein>
<dbReference type="RefSeq" id="WP_090899546.1">
    <property type="nucleotide sequence ID" value="NZ_CZPZ01000031.1"/>
</dbReference>
<dbReference type="InterPro" id="IPR036165">
    <property type="entry name" value="YefM-like_sf"/>
</dbReference>
<organism evidence="2 3">
    <name type="scientific">Candidatus Nitrospira nitrificans</name>
    <dbReference type="NCBI Taxonomy" id="1742973"/>
    <lineage>
        <taxon>Bacteria</taxon>
        <taxon>Pseudomonadati</taxon>
        <taxon>Nitrospirota</taxon>
        <taxon>Nitrospiria</taxon>
        <taxon>Nitrospirales</taxon>
        <taxon>Nitrospiraceae</taxon>
        <taxon>Nitrospira</taxon>
    </lineage>
</organism>
<dbReference type="OrthoDB" id="9800503at2"/>
<keyword evidence="3" id="KW-1185">Reference proteome</keyword>
<dbReference type="InterPro" id="IPR051416">
    <property type="entry name" value="phD-YefM_TA_antitoxins"/>
</dbReference>
<reference evidence="3" key="1">
    <citation type="submission" date="2015-10" db="EMBL/GenBank/DDBJ databases">
        <authorList>
            <person name="Luecker S."/>
            <person name="Luecker S."/>
        </authorList>
    </citation>
    <scope>NUCLEOTIDE SEQUENCE [LARGE SCALE GENOMIC DNA]</scope>
</reference>
<proteinExistence type="inferred from homology"/>
<dbReference type="NCBIfam" id="TIGR01552">
    <property type="entry name" value="phd_fam"/>
    <property type="match status" value="1"/>
</dbReference>
<name>A0A0S4LJL0_9BACT</name>